<protein>
    <submittedName>
        <fullName evidence="2">Transposase</fullName>
    </submittedName>
</protein>
<evidence type="ECO:0000256" key="1">
    <source>
        <dbReference type="SAM" id="MobiDB-lite"/>
    </source>
</evidence>
<dbReference type="RefSeq" id="WP_335341432.1">
    <property type="nucleotide sequence ID" value="NZ_JAAIII010000009.1"/>
</dbReference>
<reference evidence="2 3" key="1">
    <citation type="submission" date="2020-02" db="EMBL/GenBank/DDBJ databases">
        <title>Characterization of phylogenetic diversity of novel bifidobacterial species isolated in Czech ZOOs.</title>
        <authorList>
            <person name="Lugli G.A."/>
            <person name="Vera N.B."/>
            <person name="Ventura M."/>
        </authorList>
    </citation>
    <scope>NUCLEOTIDE SEQUENCE [LARGE SCALE GENOMIC DNA]</scope>
    <source>
        <strain evidence="2 3">DSM 109957</strain>
    </source>
</reference>
<organism evidence="2 3">
    <name type="scientific">Bifidobacterium oedipodis</name>
    <dbReference type="NCBI Taxonomy" id="2675322"/>
    <lineage>
        <taxon>Bacteria</taxon>
        <taxon>Bacillati</taxon>
        <taxon>Actinomycetota</taxon>
        <taxon>Actinomycetes</taxon>
        <taxon>Bifidobacteriales</taxon>
        <taxon>Bifidobacteriaceae</taxon>
        <taxon>Bifidobacterium</taxon>
    </lineage>
</organism>
<dbReference type="AlphaFoldDB" id="A0A7Y0ERJ8"/>
<name>A0A7Y0ERJ8_9BIFI</name>
<proteinExistence type="predicted"/>
<gene>
    <name evidence="2" type="ORF">G1C95_2324</name>
</gene>
<comment type="caution">
    <text evidence="2">The sequence shown here is derived from an EMBL/GenBank/DDBJ whole genome shotgun (WGS) entry which is preliminary data.</text>
</comment>
<keyword evidence="3" id="KW-1185">Reference proteome</keyword>
<feature type="compositionally biased region" description="Low complexity" evidence="1">
    <location>
        <begin position="97"/>
        <end position="114"/>
    </location>
</feature>
<dbReference type="Proteomes" id="UP000532194">
    <property type="component" value="Unassembled WGS sequence"/>
</dbReference>
<dbReference type="EMBL" id="JAAIII010000009">
    <property type="protein sequence ID" value="NMM95136.1"/>
    <property type="molecule type" value="Genomic_DNA"/>
</dbReference>
<accession>A0A7Y0ERJ8</accession>
<evidence type="ECO:0000313" key="2">
    <source>
        <dbReference type="EMBL" id="NMM95136.1"/>
    </source>
</evidence>
<sequence length="159" mass="17525">MSSFGRGVFSDGVVAYLASLPVVASVSRERIVYADGFKVECMRRYCAGERASAIFRSVGLGPKLVGAKRVERCVNRWRHDESIMRRALGQDTDSETDGQTTDNNTNNTTVNPNMDELDDTTGKALATRVRDIERQVVVLRQQLAALGYTGEETEGDPAY</sequence>
<evidence type="ECO:0000313" key="3">
    <source>
        <dbReference type="Proteomes" id="UP000532194"/>
    </source>
</evidence>
<feature type="region of interest" description="Disordered" evidence="1">
    <location>
        <begin position="86"/>
        <end position="118"/>
    </location>
</feature>